<protein>
    <submittedName>
        <fullName evidence="2">Zinc finger BED domain-containing protein 5-like</fullName>
    </submittedName>
</protein>
<dbReference type="InterPro" id="IPR012337">
    <property type="entry name" value="RNaseH-like_sf"/>
</dbReference>
<gene>
    <name evidence="2" type="primary">LOC111088351</name>
</gene>
<accession>A0ABM1TDI8</accession>
<dbReference type="RefSeq" id="XP_022253944.1">
    <property type="nucleotide sequence ID" value="XM_022398236.1"/>
</dbReference>
<dbReference type="PANTHER" id="PTHR45913:SF19">
    <property type="entry name" value="LOW QUALITY PROTEIN: ZINC FINGER BED DOMAIN-CONTAINING PROTEIN 5-LIKE"/>
    <property type="match status" value="1"/>
</dbReference>
<evidence type="ECO:0000313" key="2">
    <source>
        <dbReference type="RefSeq" id="XP_022253944.1"/>
    </source>
</evidence>
<keyword evidence="1" id="KW-1185">Reference proteome</keyword>
<organism evidence="1 2">
    <name type="scientific">Limulus polyphemus</name>
    <name type="common">Atlantic horseshoe crab</name>
    <dbReference type="NCBI Taxonomy" id="6850"/>
    <lineage>
        <taxon>Eukaryota</taxon>
        <taxon>Metazoa</taxon>
        <taxon>Ecdysozoa</taxon>
        <taxon>Arthropoda</taxon>
        <taxon>Chelicerata</taxon>
        <taxon>Merostomata</taxon>
        <taxon>Xiphosura</taxon>
        <taxon>Limulidae</taxon>
        <taxon>Limulus</taxon>
    </lineage>
</organism>
<dbReference type="SUPFAM" id="SSF53098">
    <property type="entry name" value="Ribonuclease H-like"/>
    <property type="match status" value="1"/>
</dbReference>
<proteinExistence type="predicted"/>
<dbReference type="PANTHER" id="PTHR45913">
    <property type="entry name" value="EPM2A-INTERACTING PROTEIN 1"/>
    <property type="match status" value="1"/>
</dbReference>
<reference evidence="2" key="1">
    <citation type="submission" date="2025-08" db="UniProtKB">
        <authorList>
            <consortium name="RefSeq"/>
        </authorList>
    </citation>
    <scope>IDENTIFICATION</scope>
    <source>
        <tissue evidence="2">Muscle</tissue>
    </source>
</reference>
<name>A0ABM1TDI8_LIMPO</name>
<sequence>MSLDIEKSVMLKLKAVEFFAIQVDESTDSSGKSQLLAFIRFIENDAIVEEFLCCRELPETTKGQDIYDALTSYLNRWDMTWEKCVGICTDGFPSMTASVKGFVTLVKRSQPNISTTHCFLHCEDLVAKAIGPELKDVLDMVVNIVNYLKSRPVKCRQFTKLCESMDAEHVTLLLHTEVRWLSRGRVLSRFYELSSSAQKSSSTNITLICILFT</sequence>
<evidence type="ECO:0000313" key="1">
    <source>
        <dbReference type="Proteomes" id="UP000694941"/>
    </source>
</evidence>
<dbReference type="Proteomes" id="UP000694941">
    <property type="component" value="Unplaced"/>
</dbReference>
<dbReference type="GeneID" id="111088351"/>